<dbReference type="EMBL" id="PPTF01000010">
    <property type="protein sequence ID" value="POB00250.1"/>
    <property type="molecule type" value="Genomic_DNA"/>
</dbReference>
<feature type="signal peptide" evidence="1">
    <location>
        <begin position="1"/>
        <end position="19"/>
    </location>
</feature>
<accession>A0A2K4MTE8</accession>
<evidence type="ECO:0000313" key="2">
    <source>
        <dbReference type="EMBL" id="POB00250.1"/>
    </source>
</evidence>
<keyword evidence="3" id="KW-1185">Reference proteome</keyword>
<reference evidence="2 3" key="1">
    <citation type="submission" date="2018-01" db="EMBL/GenBank/DDBJ databases">
        <title>Genomic Sequence of Chromobacterium MWU13-2610 from wild cranberry bogs within the Cape Cod National Seashore.</title>
        <authorList>
            <person name="O'Hara-Hanley K."/>
            <person name="Soby S."/>
            <person name="Harrison A."/>
        </authorList>
    </citation>
    <scope>NUCLEOTIDE SEQUENCE [LARGE SCALE GENOMIC DNA]</scope>
    <source>
        <strain evidence="2 3">MWU13-2610</strain>
    </source>
</reference>
<evidence type="ECO:0000256" key="1">
    <source>
        <dbReference type="SAM" id="SignalP"/>
    </source>
</evidence>
<sequence>MRWNLLLLAAALSPLAACSQLQQTASDLGATAQVNLSASSDQTYLLHGQGSTSQAVTRAVSKKANQVCMNLGMKVGQMTRADLDGDAGAEDSSLQPRQLNGQYQLAVRFSCQPY</sequence>
<dbReference type="AlphaFoldDB" id="A0A2K4MTE8"/>
<gene>
    <name evidence="2" type="ORF">C2134_02295</name>
</gene>
<name>A0A2K4MTE8_9NEIS</name>
<organism evidence="2 3">
    <name type="scientific">Chromobacterium sinusclupearum</name>
    <dbReference type="NCBI Taxonomy" id="2077146"/>
    <lineage>
        <taxon>Bacteria</taxon>
        <taxon>Pseudomonadati</taxon>
        <taxon>Pseudomonadota</taxon>
        <taxon>Betaproteobacteria</taxon>
        <taxon>Neisseriales</taxon>
        <taxon>Chromobacteriaceae</taxon>
        <taxon>Chromobacterium</taxon>
    </lineage>
</organism>
<keyword evidence="1" id="KW-0732">Signal</keyword>
<feature type="chain" id="PRO_5014411335" description="DUF4156 domain-containing protein" evidence="1">
    <location>
        <begin position="20"/>
        <end position="114"/>
    </location>
</feature>
<evidence type="ECO:0008006" key="4">
    <source>
        <dbReference type="Google" id="ProtNLM"/>
    </source>
</evidence>
<dbReference type="RefSeq" id="WP_103317227.1">
    <property type="nucleotide sequence ID" value="NZ_PPTF01000010.1"/>
</dbReference>
<dbReference type="Proteomes" id="UP000236416">
    <property type="component" value="Unassembled WGS sequence"/>
</dbReference>
<comment type="caution">
    <text evidence="2">The sequence shown here is derived from an EMBL/GenBank/DDBJ whole genome shotgun (WGS) entry which is preliminary data.</text>
</comment>
<proteinExistence type="predicted"/>
<evidence type="ECO:0000313" key="3">
    <source>
        <dbReference type="Proteomes" id="UP000236416"/>
    </source>
</evidence>
<protein>
    <recommendedName>
        <fullName evidence="4">DUF4156 domain-containing protein</fullName>
    </recommendedName>
</protein>